<dbReference type="InterPro" id="IPR016024">
    <property type="entry name" value="ARM-type_fold"/>
</dbReference>
<reference evidence="1 2" key="1">
    <citation type="submission" date="2023-03" db="EMBL/GenBank/DDBJ databases">
        <title>Genome insight into feeding habits of ladybird beetles.</title>
        <authorList>
            <person name="Li H.-S."/>
            <person name="Huang Y.-H."/>
            <person name="Pang H."/>
        </authorList>
    </citation>
    <scope>NUCLEOTIDE SEQUENCE [LARGE SCALE GENOMIC DNA]</scope>
    <source>
        <strain evidence="1">SYSU_2023b</strain>
        <tissue evidence="1">Whole body</tissue>
    </source>
</reference>
<dbReference type="SUPFAM" id="SSF48371">
    <property type="entry name" value="ARM repeat"/>
    <property type="match status" value="1"/>
</dbReference>
<name>A0AAW1UIQ3_9CUCU</name>
<organism evidence="1 2">
    <name type="scientific">Henosepilachna vigintioctopunctata</name>
    <dbReference type="NCBI Taxonomy" id="420089"/>
    <lineage>
        <taxon>Eukaryota</taxon>
        <taxon>Metazoa</taxon>
        <taxon>Ecdysozoa</taxon>
        <taxon>Arthropoda</taxon>
        <taxon>Hexapoda</taxon>
        <taxon>Insecta</taxon>
        <taxon>Pterygota</taxon>
        <taxon>Neoptera</taxon>
        <taxon>Endopterygota</taxon>
        <taxon>Coleoptera</taxon>
        <taxon>Polyphaga</taxon>
        <taxon>Cucujiformia</taxon>
        <taxon>Coccinelloidea</taxon>
        <taxon>Coccinellidae</taxon>
        <taxon>Epilachninae</taxon>
        <taxon>Epilachnini</taxon>
        <taxon>Henosepilachna</taxon>
    </lineage>
</organism>
<dbReference type="EMBL" id="JARQZJ010000091">
    <property type="protein sequence ID" value="KAK9883496.1"/>
    <property type="molecule type" value="Genomic_DNA"/>
</dbReference>
<dbReference type="AlphaFoldDB" id="A0AAW1UIQ3"/>
<proteinExistence type="predicted"/>
<comment type="caution">
    <text evidence="1">The sequence shown here is derived from an EMBL/GenBank/DDBJ whole genome shotgun (WGS) entry which is preliminary data.</text>
</comment>
<dbReference type="Proteomes" id="UP001431783">
    <property type="component" value="Unassembled WGS sequence"/>
</dbReference>
<dbReference type="InterPro" id="IPR051851">
    <property type="entry name" value="EFR3_Homologs"/>
</dbReference>
<accession>A0AAW1UIQ3</accession>
<dbReference type="GO" id="GO:0005886">
    <property type="term" value="C:plasma membrane"/>
    <property type="evidence" value="ECO:0007669"/>
    <property type="project" value="TreeGrafter"/>
</dbReference>
<gene>
    <name evidence="1" type="ORF">WA026_001670</name>
</gene>
<sequence length="540" mass="63247">MSYAKEAPFGLNVNPVANLSERREPSPPNDSSRKSVYIDEARYYILISEMNNECLTHNSDTYKIHLARIKGLKIINKILKNSEKSYVTLQHIVQIVWCTLSCVHHFQIRLCQSQNIVSFGKWRQSQEALETFDRLVQTYPEMDFLILKSILKFFREAKLWGNEFMSHDLLTRFLAFTSDKSAVIYELLTVCEEYTASNNITEARELLRIIDKMFEDYEWKSISESLLEKLFELFFSSIGPGADDEDNLLIIQKGLEVCLRHVLESLYNHDLMSAIRLLLNWVKNEGVSESILLEIGSMLEYAAMNYRTKLYKESLPNDVIDSLLKLISSKNMLQSLLGNRVMHYLIDRCNNRLKFDTPRVFYENSKYTIVVNNYHEQDKQFLQKHREAFHASVLTSIMTHGMRQLNLESSYTLIALLMVEIPCAYTAAAGVCLAMAIQEATFENENFNMNQSHRLHATVMSIMSLVCYVFNAKVFYDYLSTIIDRRAEFAPHLNPPLKRIYEYNQHHVHWDKPELFFEDWEARYGLWKCFKQDEKKNFLT</sequence>
<evidence type="ECO:0000313" key="2">
    <source>
        <dbReference type="Proteomes" id="UP001431783"/>
    </source>
</evidence>
<protein>
    <submittedName>
        <fullName evidence="1">Uncharacterized protein</fullName>
    </submittedName>
</protein>
<dbReference type="GO" id="GO:0072659">
    <property type="term" value="P:protein localization to plasma membrane"/>
    <property type="evidence" value="ECO:0007669"/>
    <property type="project" value="TreeGrafter"/>
</dbReference>
<evidence type="ECO:0000313" key="1">
    <source>
        <dbReference type="EMBL" id="KAK9883496.1"/>
    </source>
</evidence>
<dbReference type="PANTHER" id="PTHR12444:SF9">
    <property type="entry name" value="AGAP013133-PA"/>
    <property type="match status" value="1"/>
</dbReference>
<keyword evidence="2" id="KW-1185">Reference proteome</keyword>
<dbReference type="PANTHER" id="PTHR12444">
    <property type="entry name" value="PROTEIN EFR3 HOMOLOG CMP44E"/>
    <property type="match status" value="1"/>
</dbReference>